<dbReference type="RefSeq" id="WP_090634012.1">
    <property type="nucleotide sequence ID" value="NZ_FOCP01000023.1"/>
</dbReference>
<proteinExistence type="predicted"/>
<dbReference type="AlphaFoldDB" id="A0A1H8HGF4"/>
<accession>A0A1H8HGF4</accession>
<evidence type="ECO:0000313" key="2">
    <source>
        <dbReference type="Proteomes" id="UP000199459"/>
    </source>
</evidence>
<gene>
    <name evidence="1" type="ORF">SAMN05216325_12350</name>
</gene>
<reference evidence="1 2" key="1">
    <citation type="submission" date="2016-10" db="EMBL/GenBank/DDBJ databases">
        <authorList>
            <person name="de Groot N.N."/>
        </authorList>
    </citation>
    <scope>NUCLEOTIDE SEQUENCE [LARGE SCALE GENOMIC DNA]</scope>
    <source>
        <strain evidence="1 2">Nm22</strain>
    </source>
</reference>
<organism evidence="1 2">
    <name type="scientific">Nitrosomonas marina</name>
    <dbReference type="NCBI Taxonomy" id="917"/>
    <lineage>
        <taxon>Bacteria</taxon>
        <taxon>Pseudomonadati</taxon>
        <taxon>Pseudomonadota</taxon>
        <taxon>Betaproteobacteria</taxon>
        <taxon>Nitrosomonadales</taxon>
        <taxon>Nitrosomonadaceae</taxon>
        <taxon>Nitrosomonas</taxon>
    </lineage>
</organism>
<name>A0A1H8HGF4_9PROT</name>
<protein>
    <submittedName>
        <fullName evidence="1">Uncharacterized protein</fullName>
    </submittedName>
</protein>
<dbReference type="EMBL" id="FOCP01000023">
    <property type="protein sequence ID" value="SEN55236.1"/>
    <property type="molecule type" value="Genomic_DNA"/>
</dbReference>
<dbReference type="Proteomes" id="UP000199459">
    <property type="component" value="Unassembled WGS sequence"/>
</dbReference>
<dbReference type="OrthoDB" id="8550548at2"/>
<evidence type="ECO:0000313" key="1">
    <source>
        <dbReference type="EMBL" id="SEN55236.1"/>
    </source>
</evidence>
<sequence length="156" mass="17663">MKLSAKQQQDQIMWLRLMMPANDDNTMPVKKPVAGGPAGSNKRDMFKCYLSYRQIVDLVDFLVSQESMTVRGKRKEHYEAARKAGYLTDKNGNELTFGGFTQYFAIAMTKRKSNGDTKAVIRHCRIVYNLSVEITAAIAGIDEKEASRIIYELAED</sequence>